<evidence type="ECO:0000256" key="1">
    <source>
        <dbReference type="SAM" id="MobiDB-lite"/>
    </source>
</evidence>
<feature type="transmembrane region" description="Helical" evidence="2">
    <location>
        <begin position="231"/>
        <end position="251"/>
    </location>
</feature>
<feature type="transmembrane region" description="Helical" evidence="2">
    <location>
        <begin position="89"/>
        <end position="117"/>
    </location>
</feature>
<feature type="transmembrane region" description="Helical" evidence="2">
    <location>
        <begin position="390"/>
        <end position="409"/>
    </location>
</feature>
<evidence type="ECO:0000259" key="3">
    <source>
        <dbReference type="PROSITE" id="PS50206"/>
    </source>
</evidence>
<feature type="compositionally biased region" description="Pro residues" evidence="1">
    <location>
        <begin position="1"/>
        <end position="10"/>
    </location>
</feature>
<feature type="transmembrane region" description="Helical" evidence="2">
    <location>
        <begin position="123"/>
        <end position="140"/>
    </location>
</feature>
<feature type="transmembrane region" description="Helical" evidence="2">
    <location>
        <begin position="196"/>
        <end position="219"/>
    </location>
</feature>
<keyword evidence="2" id="KW-0472">Membrane</keyword>
<evidence type="ECO:0000313" key="4">
    <source>
        <dbReference type="EMBL" id="SDN29330.1"/>
    </source>
</evidence>
<protein>
    <recommendedName>
        <fullName evidence="3">Rhodanese domain-containing protein</fullName>
    </recommendedName>
</protein>
<feature type="domain" description="Rhodanese" evidence="3">
    <location>
        <begin position="333"/>
        <end position="359"/>
    </location>
</feature>
<feature type="transmembrane region" description="Helical" evidence="2">
    <location>
        <begin position="599"/>
        <end position="621"/>
    </location>
</feature>
<feature type="transmembrane region" description="Helical" evidence="2">
    <location>
        <begin position="429"/>
        <end position="453"/>
    </location>
</feature>
<keyword evidence="5" id="KW-1185">Reference proteome</keyword>
<keyword evidence="2" id="KW-1133">Transmembrane helix</keyword>
<dbReference type="STRING" id="332524.SAMN04487766_102267"/>
<dbReference type="InterPro" id="IPR001763">
    <property type="entry name" value="Rhodanese-like_dom"/>
</dbReference>
<feature type="transmembrane region" description="Helical" evidence="2">
    <location>
        <begin position="306"/>
        <end position="327"/>
    </location>
</feature>
<feature type="region of interest" description="Disordered" evidence="1">
    <location>
        <begin position="531"/>
        <end position="555"/>
    </location>
</feature>
<feature type="region of interest" description="Disordered" evidence="1">
    <location>
        <begin position="477"/>
        <end position="508"/>
    </location>
</feature>
<dbReference type="AlphaFoldDB" id="A0A1H0A6Z3"/>
<dbReference type="EMBL" id="FNIM01000001">
    <property type="protein sequence ID" value="SDN29330.1"/>
    <property type="molecule type" value="Genomic_DNA"/>
</dbReference>
<evidence type="ECO:0000256" key="2">
    <source>
        <dbReference type="SAM" id="Phobius"/>
    </source>
</evidence>
<dbReference type="PROSITE" id="PS50206">
    <property type="entry name" value="RHODANESE_3"/>
    <property type="match status" value="1"/>
</dbReference>
<accession>A0A1H0A6Z3</accession>
<dbReference type="PANTHER" id="PTHR24216">
    <property type="entry name" value="PAXILLIN-RELATED"/>
    <property type="match status" value="1"/>
</dbReference>
<dbReference type="Proteomes" id="UP000198541">
    <property type="component" value="Unassembled WGS sequence"/>
</dbReference>
<feature type="compositionally biased region" description="Low complexity" evidence="1">
    <location>
        <begin position="488"/>
        <end position="508"/>
    </location>
</feature>
<dbReference type="PANTHER" id="PTHR24216:SF65">
    <property type="entry name" value="PAXILLIN-LIKE PROTEIN 1"/>
    <property type="match status" value="1"/>
</dbReference>
<feature type="transmembrane region" description="Helical" evidence="2">
    <location>
        <begin position="147"/>
        <end position="176"/>
    </location>
</feature>
<name>A0A1H0A6Z3_9ACTO</name>
<gene>
    <name evidence="4" type="ORF">SAMN05216355_101609</name>
</gene>
<organism evidence="4 5">
    <name type="scientific">Actinomyces ruminicola</name>
    <dbReference type="NCBI Taxonomy" id="332524"/>
    <lineage>
        <taxon>Bacteria</taxon>
        <taxon>Bacillati</taxon>
        <taxon>Actinomycetota</taxon>
        <taxon>Actinomycetes</taxon>
        <taxon>Actinomycetales</taxon>
        <taxon>Actinomycetaceae</taxon>
        <taxon>Actinomyces</taxon>
    </lineage>
</organism>
<feature type="compositionally biased region" description="Pro residues" evidence="1">
    <location>
        <begin position="43"/>
        <end position="61"/>
    </location>
</feature>
<reference evidence="5" key="1">
    <citation type="submission" date="2016-10" db="EMBL/GenBank/DDBJ databases">
        <authorList>
            <person name="Varghese N."/>
            <person name="Submissions S."/>
        </authorList>
    </citation>
    <scope>NUCLEOTIDE SEQUENCE [LARGE SCALE GENOMIC DNA]</scope>
    <source>
        <strain evidence="5">DSM 27982</strain>
    </source>
</reference>
<feature type="compositionally biased region" description="Pro residues" evidence="1">
    <location>
        <begin position="578"/>
        <end position="587"/>
    </location>
</feature>
<feature type="region of interest" description="Disordered" evidence="1">
    <location>
        <begin position="1"/>
        <end position="68"/>
    </location>
</feature>
<proteinExistence type="predicted"/>
<feature type="transmembrane region" description="Helical" evidence="2">
    <location>
        <begin position="347"/>
        <end position="369"/>
    </location>
</feature>
<feature type="compositionally biased region" description="Low complexity" evidence="1">
    <location>
        <begin position="26"/>
        <end position="42"/>
    </location>
</feature>
<evidence type="ECO:0000313" key="5">
    <source>
        <dbReference type="Proteomes" id="UP000198541"/>
    </source>
</evidence>
<feature type="transmembrane region" description="Helical" evidence="2">
    <location>
        <begin position="271"/>
        <end position="294"/>
    </location>
</feature>
<dbReference type="RefSeq" id="WP_176765746.1">
    <property type="nucleotide sequence ID" value="NZ_FNIM01000001.1"/>
</dbReference>
<sequence length="922" mass="92685">MSDTPIPPDSAPGVGSVPGPDTAPTAGAYPASPYPDYGAAPSAAPPPAAPPSPPEAPPPAAPGAAAAPAQPAVPGVVNAALMPLTRGPALATVGLTALVVLGTALVSAALLLAGLSMTGEEDLSVSASMLPVMMGFSLSGQLQMAAAAFGVSLAAGITLLPLGTLVAVAVGVFILARRRTATDLSAGPLGAVALRAGVESAAVAVVTCLLTGLGSFRLGDADGTTFKTSPGWILFMVWVIVFGALLLARAGSLLAARMPLGLRQVLRELGALVAVVGAGLGAISVVGCVLGALANDAVALIPVIPVLLGNLIIYLLTLGTFGAITGSGSALGAEMGIDDIPELSGGVFAWTALGPWAVLLFIATVLVAGAAAARIGVRRQRLAAADLGRAWQLPVVAFVLSLVVLHLLVPVRVSVAFLGPRASASAGPAWWSSLTLAVFVAAVSVLAEVLPAWMYANTGGLLRLCAGARPVDDWIAGRAQPAPPAATPSPLAATTTQPPAAASAPSASPAGYGVAAEPAATAGYGTAPSVGPTASAPLPPDSAGTPAPPAVAGTPAPAYAVSAESAAAPLSADTAAAAPPPPLPEPKPMTAAARRRMKLIAGVVLACVVVVGAGAIAVHVLNSRRGPEGVVESYLGLIADGHAADATAMVDPGVPNDQRLLLTDEVLGAATSRIEVVDVKAPADTDTSDGDSVTVTATLSLDGERFEVPITVRAGDKEYGLLNTWEVETSLIQAVTLYSSSLDAVTVGGTEIALEDSEYGAATATQYVYYGVYGLGVGADVSDYLEPDTTSMAIKPVYASEVAVEGEATETLETLVLDAVNAQATDCVTPPGNMDEVCPYALQSTELDSLKVTAEATEVTVDGDSFKSGSITFTTRNNPTSWNKNPKDQEWNYTFSGTIEWPEDGDDEPTITVTDSYVYYGY</sequence>
<feature type="region of interest" description="Disordered" evidence="1">
    <location>
        <begin position="571"/>
        <end position="590"/>
    </location>
</feature>
<keyword evidence="2" id="KW-0812">Transmembrane</keyword>